<dbReference type="InterPro" id="IPR015815">
    <property type="entry name" value="HIBADH-related"/>
</dbReference>
<evidence type="ECO:0000259" key="6">
    <source>
        <dbReference type="Pfam" id="PF14833"/>
    </source>
</evidence>
<dbReference type="PANTHER" id="PTHR22981:SF7">
    <property type="entry name" value="3-HYDROXYISOBUTYRATE DEHYDROGENASE, MITOCHONDRIAL"/>
    <property type="match status" value="1"/>
</dbReference>
<dbReference type="GO" id="GO:0016054">
    <property type="term" value="P:organic acid catabolic process"/>
    <property type="evidence" value="ECO:0007669"/>
    <property type="project" value="UniProtKB-ARBA"/>
</dbReference>
<dbReference type="InterPro" id="IPR013328">
    <property type="entry name" value="6PGD_dom2"/>
</dbReference>
<dbReference type="GO" id="GO:0050661">
    <property type="term" value="F:NADP binding"/>
    <property type="evidence" value="ECO:0007669"/>
    <property type="project" value="InterPro"/>
</dbReference>
<dbReference type="SUPFAM" id="SSF51735">
    <property type="entry name" value="NAD(P)-binding Rossmann-fold domains"/>
    <property type="match status" value="1"/>
</dbReference>
<dbReference type="PIRSF" id="PIRSF000103">
    <property type="entry name" value="HIBADH"/>
    <property type="match status" value="1"/>
</dbReference>
<feature type="domain" description="6-phosphogluconate dehydrogenase NADP-binding" evidence="5">
    <location>
        <begin position="3"/>
        <end position="161"/>
    </location>
</feature>
<dbReference type="AlphaFoldDB" id="A0AAU8EXZ5"/>
<dbReference type="EMBL" id="CP159280">
    <property type="protein sequence ID" value="XCH13879.1"/>
    <property type="molecule type" value="Genomic_DNA"/>
</dbReference>
<dbReference type="InterPro" id="IPR006115">
    <property type="entry name" value="6PGDH_NADP-bd"/>
</dbReference>
<dbReference type="Pfam" id="PF14833">
    <property type="entry name" value="NAD_binding_11"/>
    <property type="match status" value="1"/>
</dbReference>
<accession>A0AAU8EXZ5</accession>
<keyword evidence="7" id="KW-0614">Plasmid</keyword>
<dbReference type="Gene3D" id="3.40.50.720">
    <property type="entry name" value="NAD(P)-binding Rossmann-like Domain"/>
    <property type="match status" value="1"/>
</dbReference>
<dbReference type="GO" id="GO:0051287">
    <property type="term" value="F:NAD binding"/>
    <property type="evidence" value="ECO:0007669"/>
    <property type="project" value="InterPro"/>
</dbReference>
<evidence type="ECO:0000256" key="1">
    <source>
        <dbReference type="ARBA" id="ARBA00009080"/>
    </source>
</evidence>
<evidence type="ECO:0000256" key="2">
    <source>
        <dbReference type="ARBA" id="ARBA00023002"/>
    </source>
</evidence>
<reference evidence="7" key="1">
    <citation type="submission" date="2024-06" db="EMBL/GenBank/DDBJ databases">
        <title>Biodegradation of dimethachlon by Arthrobacter sp. K5: mechanistic insights and ecological implications.</title>
        <authorList>
            <person name="Hu S."/>
            <person name="Lu P."/>
        </authorList>
    </citation>
    <scope>NUCLEOTIDE SEQUENCE</scope>
    <source>
        <strain evidence="7">K5</strain>
        <plasmid evidence="7">unnamed</plasmid>
    </source>
</reference>
<dbReference type="EMBL" id="CP159280">
    <property type="protein sequence ID" value="XCH13826.1"/>
    <property type="molecule type" value="Genomic_DNA"/>
</dbReference>
<feature type="active site" evidence="4">
    <location>
        <position position="170"/>
    </location>
</feature>
<evidence type="ECO:0000313" key="7">
    <source>
        <dbReference type="EMBL" id="XCH13826.1"/>
    </source>
</evidence>
<name>A0AAU8EXZ5_9MICC</name>
<feature type="domain" description="3-hydroxyisobutyrate dehydrogenase-like NAD-binding" evidence="6">
    <location>
        <begin position="164"/>
        <end position="285"/>
    </location>
</feature>
<dbReference type="PROSITE" id="PS00895">
    <property type="entry name" value="3_HYDROXYISOBUT_DH"/>
    <property type="match status" value="1"/>
</dbReference>
<dbReference type="InterPro" id="IPR029154">
    <property type="entry name" value="HIBADH-like_NADP-bd"/>
</dbReference>
<dbReference type="InterPro" id="IPR036291">
    <property type="entry name" value="NAD(P)-bd_dom_sf"/>
</dbReference>
<evidence type="ECO:0000256" key="3">
    <source>
        <dbReference type="ARBA" id="ARBA00023027"/>
    </source>
</evidence>
<evidence type="ECO:0000313" key="8">
    <source>
        <dbReference type="EMBL" id="XCH13879.1"/>
    </source>
</evidence>
<evidence type="ECO:0000256" key="4">
    <source>
        <dbReference type="PIRSR" id="PIRSR000103-1"/>
    </source>
</evidence>
<dbReference type="RefSeq" id="WP_353713530.1">
    <property type="nucleotide sequence ID" value="NZ_CP159280.1"/>
</dbReference>
<comment type="similarity">
    <text evidence="1">Belongs to the HIBADH-related family.</text>
</comment>
<dbReference type="Gene3D" id="1.10.1040.10">
    <property type="entry name" value="N-(1-d-carboxylethyl)-l-norvaline Dehydrogenase, domain 2"/>
    <property type="match status" value="1"/>
</dbReference>
<dbReference type="InterPro" id="IPR002204">
    <property type="entry name" value="3-OH-isobutyrate_DH-rel_CS"/>
</dbReference>
<dbReference type="InterPro" id="IPR008927">
    <property type="entry name" value="6-PGluconate_DH-like_C_sf"/>
</dbReference>
<sequence length="302" mass="32020">MSTIGFIGLGNMGFPMASRLADANHTLIVDDRDKGAVQRFQDQHPTSRTATDAKAWQDADIIITMLPNSDIVEAVLAGGVAAAASLNTLFIDMSSSEPIRSRDLGARLELQGMRYLDAPVSGGVRGAQNGQLAIMVGGRWQDLDQAKDIFDVLGKSVIHVGDAGSGHAAKALNNLVSAASVAATVEALRVGERFGIDPATLTQVLNASSGRSNTSENKVAQYMLSGTFGSGFPIGLMTKDIKIATALADSLGVEAPFSHDCETIWQFTLDSGHGAEDHTRMYEYLATPTTTPAFKDERQIHA</sequence>
<gene>
    <name evidence="8" type="ORF">ABRP34_22440</name>
    <name evidence="7" type="ORF">ABRP34_23550</name>
</gene>
<dbReference type="GO" id="GO:0016616">
    <property type="term" value="F:oxidoreductase activity, acting on the CH-OH group of donors, NAD or NADP as acceptor"/>
    <property type="evidence" value="ECO:0007669"/>
    <property type="project" value="TreeGrafter"/>
</dbReference>
<geneLocation type="plasmid" evidence="7">
    <name>unnamed</name>
</geneLocation>
<proteinExistence type="inferred from homology"/>
<organism evidence="7">
    <name type="scientific">Arthrobacter sp. K5</name>
    <dbReference type="NCBI Taxonomy" id="2839623"/>
    <lineage>
        <taxon>Bacteria</taxon>
        <taxon>Bacillati</taxon>
        <taxon>Actinomycetota</taxon>
        <taxon>Actinomycetes</taxon>
        <taxon>Micrococcales</taxon>
        <taxon>Micrococcaceae</taxon>
        <taxon>Arthrobacter</taxon>
    </lineage>
</organism>
<keyword evidence="2 7" id="KW-0560">Oxidoreductase</keyword>
<protein>
    <submittedName>
        <fullName evidence="7">NAD(P)-dependent oxidoreductase</fullName>
        <ecNumber evidence="7">1.1.-.-</ecNumber>
    </submittedName>
</protein>
<dbReference type="EC" id="1.1.-.-" evidence="7"/>
<dbReference type="SUPFAM" id="SSF48179">
    <property type="entry name" value="6-phosphogluconate dehydrogenase C-terminal domain-like"/>
    <property type="match status" value="1"/>
</dbReference>
<evidence type="ECO:0000259" key="5">
    <source>
        <dbReference type="Pfam" id="PF03446"/>
    </source>
</evidence>
<dbReference type="Pfam" id="PF03446">
    <property type="entry name" value="NAD_binding_2"/>
    <property type="match status" value="1"/>
</dbReference>
<keyword evidence="3" id="KW-0520">NAD</keyword>
<dbReference type="PANTHER" id="PTHR22981">
    <property type="entry name" value="3-HYDROXYISOBUTYRATE DEHYDROGENASE-RELATED"/>
    <property type="match status" value="1"/>
</dbReference>